<sequence>MGKKVSFLLIIVLLVIGIYLINVSPKDDIEEIQKVVIALEQPELTVAYIELLEQNKAIAFYEWGHGEDSSFGNVILEENFLGWEIVRGGSLYLLEDSKLNWGHLELRGYLSSYTDLIRGKITDPDIEKVQVITKDGKEYQAKVIKYNSEGRFWFLIANGELLDATVTGLSFDGKVIEEIQTSY</sequence>
<accession>A0A1H0SPG1</accession>
<name>A0A1H0SPG1_9BACI</name>
<protein>
    <submittedName>
        <fullName evidence="1">Uncharacterized protein</fullName>
    </submittedName>
</protein>
<proteinExistence type="predicted"/>
<dbReference type="EMBL" id="FNJU01000003">
    <property type="protein sequence ID" value="SDP43056.1"/>
    <property type="molecule type" value="Genomic_DNA"/>
</dbReference>
<dbReference type="AlphaFoldDB" id="A0A1H0SPG1"/>
<evidence type="ECO:0000313" key="2">
    <source>
        <dbReference type="Proteomes" id="UP000199159"/>
    </source>
</evidence>
<reference evidence="2" key="1">
    <citation type="submission" date="2016-10" db="EMBL/GenBank/DDBJ databases">
        <authorList>
            <person name="Varghese N."/>
            <person name="Submissions S."/>
        </authorList>
    </citation>
    <scope>NUCLEOTIDE SEQUENCE [LARGE SCALE GENOMIC DNA]</scope>
    <source>
        <strain evidence="2">IBRC-M10078</strain>
    </source>
</reference>
<gene>
    <name evidence="1" type="ORF">SAMN05216565_10324</name>
</gene>
<dbReference type="STRING" id="930152.SAMN05216565_10324"/>
<dbReference type="OrthoDB" id="2604331at2"/>
<organism evidence="1 2">
    <name type="scientific">Litchfieldia salsa</name>
    <dbReference type="NCBI Taxonomy" id="930152"/>
    <lineage>
        <taxon>Bacteria</taxon>
        <taxon>Bacillati</taxon>
        <taxon>Bacillota</taxon>
        <taxon>Bacilli</taxon>
        <taxon>Bacillales</taxon>
        <taxon>Bacillaceae</taxon>
        <taxon>Litchfieldia</taxon>
    </lineage>
</organism>
<dbReference type="Proteomes" id="UP000199159">
    <property type="component" value="Unassembled WGS sequence"/>
</dbReference>
<dbReference type="RefSeq" id="WP_090851461.1">
    <property type="nucleotide sequence ID" value="NZ_FNJU01000003.1"/>
</dbReference>
<evidence type="ECO:0000313" key="1">
    <source>
        <dbReference type="EMBL" id="SDP43056.1"/>
    </source>
</evidence>
<keyword evidence="2" id="KW-1185">Reference proteome</keyword>